<organism evidence="1 2">
    <name type="scientific">Armillaria solidipes</name>
    <dbReference type="NCBI Taxonomy" id="1076256"/>
    <lineage>
        <taxon>Eukaryota</taxon>
        <taxon>Fungi</taxon>
        <taxon>Dikarya</taxon>
        <taxon>Basidiomycota</taxon>
        <taxon>Agaricomycotina</taxon>
        <taxon>Agaricomycetes</taxon>
        <taxon>Agaricomycetidae</taxon>
        <taxon>Agaricales</taxon>
        <taxon>Marasmiineae</taxon>
        <taxon>Physalacriaceae</taxon>
        <taxon>Armillaria</taxon>
    </lineage>
</organism>
<keyword evidence="2" id="KW-1185">Reference proteome</keyword>
<proteinExistence type="predicted"/>
<evidence type="ECO:0008006" key="3">
    <source>
        <dbReference type="Google" id="ProtNLM"/>
    </source>
</evidence>
<evidence type="ECO:0000313" key="1">
    <source>
        <dbReference type="EMBL" id="PBK59334.1"/>
    </source>
</evidence>
<dbReference type="Proteomes" id="UP000218334">
    <property type="component" value="Unassembled WGS sequence"/>
</dbReference>
<dbReference type="AlphaFoldDB" id="A0A2H3ARG4"/>
<name>A0A2H3ARG4_9AGAR</name>
<reference evidence="2" key="1">
    <citation type="journal article" date="2017" name="Nat. Ecol. Evol.">
        <title>Genome expansion and lineage-specific genetic innovations in the forest pathogenic fungi Armillaria.</title>
        <authorList>
            <person name="Sipos G."/>
            <person name="Prasanna A.N."/>
            <person name="Walter M.C."/>
            <person name="O'Connor E."/>
            <person name="Balint B."/>
            <person name="Krizsan K."/>
            <person name="Kiss B."/>
            <person name="Hess J."/>
            <person name="Varga T."/>
            <person name="Slot J."/>
            <person name="Riley R."/>
            <person name="Boka B."/>
            <person name="Rigling D."/>
            <person name="Barry K."/>
            <person name="Lee J."/>
            <person name="Mihaltcheva S."/>
            <person name="LaButti K."/>
            <person name="Lipzen A."/>
            <person name="Waldron R."/>
            <person name="Moloney N.M."/>
            <person name="Sperisen C."/>
            <person name="Kredics L."/>
            <person name="Vagvoelgyi C."/>
            <person name="Patrignani A."/>
            <person name="Fitzpatrick D."/>
            <person name="Nagy I."/>
            <person name="Doyle S."/>
            <person name="Anderson J.B."/>
            <person name="Grigoriev I.V."/>
            <person name="Gueldener U."/>
            <person name="Muensterkoetter M."/>
            <person name="Nagy L.G."/>
        </authorList>
    </citation>
    <scope>NUCLEOTIDE SEQUENCE [LARGE SCALE GENOMIC DNA]</scope>
    <source>
        <strain evidence="2">28-4</strain>
    </source>
</reference>
<dbReference type="EMBL" id="KZ293507">
    <property type="protein sequence ID" value="PBK59334.1"/>
    <property type="molecule type" value="Genomic_DNA"/>
</dbReference>
<accession>A0A2H3ARG4</accession>
<gene>
    <name evidence="1" type="ORF">ARMSODRAFT_1027527</name>
</gene>
<dbReference type="STRING" id="1076256.A0A2H3ARG4"/>
<evidence type="ECO:0000313" key="2">
    <source>
        <dbReference type="Proteomes" id="UP000218334"/>
    </source>
</evidence>
<protein>
    <recommendedName>
        <fullName evidence="3">RNA polymerase III subunit Rpc25 domain-containing protein</fullName>
    </recommendedName>
</protein>
<sequence length="66" mass="7331">MYIEVVPVRVEADEFHDDELGPPKMTEGVGTQEDAVSDYSKLGLGNVSWWNASREEDAEGDAVMEE</sequence>